<evidence type="ECO:0000313" key="1">
    <source>
        <dbReference type="EMBL" id="AQK76299.1"/>
    </source>
</evidence>
<proteinExistence type="predicted"/>
<dbReference type="EMBL" id="CM000781">
    <property type="protein sequence ID" value="AQK76299.1"/>
    <property type="molecule type" value="Genomic_DNA"/>
</dbReference>
<name>A0A1D6HPU9_MAIZE</name>
<sequence length="107" mass="12105">MGGCCCCCCSARASDSDRAPVRIYMWRSQALKSKLTGSSPQKWTNLSRAKKVPLRIRLMRRRMFVQYVLKNTTKKIHVRSPSASIISISVAYSNGWRGARHAQSVTR</sequence>
<reference evidence="1" key="1">
    <citation type="submission" date="2015-12" db="EMBL/GenBank/DDBJ databases">
        <title>Update maize B73 reference genome by single molecule sequencing technologies.</title>
        <authorList>
            <consortium name="Maize Genome Sequencing Project"/>
            <person name="Ware D."/>
        </authorList>
    </citation>
    <scope>NUCLEOTIDE SEQUENCE</scope>
    <source>
        <tissue evidence="1">Seedling</tissue>
    </source>
</reference>
<dbReference type="AlphaFoldDB" id="A0A1D6HPU9"/>
<organism evidence="1">
    <name type="scientific">Zea mays</name>
    <name type="common">Maize</name>
    <dbReference type="NCBI Taxonomy" id="4577"/>
    <lineage>
        <taxon>Eukaryota</taxon>
        <taxon>Viridiplantae</taxon>
        <taxon>Streptophyta</taxon>
        <taxon>Embryophyta</taxon>
        <taxon>Tracheophyta</taxon>
        <taxon>Spermatophyta</taxon>
        <taxon>Magnoliopsida</taxon>
        <taxon>Liliopsida</taxon>
        <taxon>Poales</taxon>
        <taxon>Poaceae</taxon>
        <taxon>PACMAD clade</taxon>
        <taxon>Panicoideae</taxon>
        <taxon>Andropogonodae</taxon>
        <taxon>Andropogoneae</taxon>
        <taxon>Tripsacinae</taxon>
        <taxon>Zea</taxon>
    </lineage>
</organism>
<accession>A0A1D6HPU9</accession>
<gene>
    <name evidence="1" type="ORF">ZEAMMB73_Zm00001d018511</name>
</gene>
<protein>
    <submittedName>
        <fullName evidence="1">Putative E3 ubiquitin-protein ligase RHB1A</fullName>
    </submittedName>
</protein>